<dbReference type="Proteomes" id="UP000878956">
    <property type="component" value="Unassembled WGS sequence"/>
</dbReference>
<evidence type="ECO:0000313" key="2">
    <source>
        <dbReference type="Proteomes" id="UP000878956"/>
    </source>
</evidence>
<reference evidence="1" key="1">
    <citation type="journal article" date="2018" name="Genome Biol.">
        <title>SKESA: strategic k-mer extension for scrupulous assemblies.</title>
        <authorList>
            <person name="Souvorov A."/>
            <person name="Agarwala R."/>
            <person name="Lipman D.J."/>
        </authorList>
    </citation>
    <scope>NUCLEOTIDE SEQUENCE</scope>
    <source>
        <strain evidence="1">HN1000</strain>
    </source>
</reference>
<accession>A0AAN6A7A4</accession>
<dbReference type="Pfam" id="PF04630">
    <property type="entry name" value="Phage_TTP_1"/>
    <property type="match status" value="1"/>
</dbReference>
<dbReference type="EMBL" id="DAEPXK010000046">
    <property type="protein sequence ID" value="HBH1543737.1"/>
    <property type="molecule type" value="Genomic_DNA"/>
</dbReference>
<gene>
    <name evidence="1" type="ORF">KRM00_003269</name>
</gene>
<protein>
    <recommendedName>
        <fullName evidence="3">Phage tail protein</fullName>
    </recommendedName>
</protein>
<dbReference type="RefSeq" id="WP_021415774.1">
    <property type="nucleotide sequence ID" value="NZ_FULL01000006.1"/>
</dbReference>
<comment type="caution">
    <text evidence="1">The sequence shown here is derived from an EMBL/GenBank/DDBJ whole genome shotgun (WGS) entry which is preliminary data.</text>
</comment>
<dbReference type="InterPro" id="IPR006490">
    <property type="entry name" value="Maj_tail_phi13"/>
</dbReference>
<name>A0AAN6A7A4_CLODI</name>
<proteinExistence type="predicted"/>
<sequence>MNYKNKTLYGFNNVYAARVEEDGSYMTPVRIPGGKSVEVSFETSEDIEYADNIVADSDVSISKGSGKLNLLGLTNDEKAMLFGGENMSGGYALASNQNMPNLALLFEQEKRDGGKILNVLYNVQFNPSGLNAKTTEDKKEKSLQELEFNCYPGFDDKGYFFYSLDTKDEKADATVINKWYTEIQLPKVTVLPESNTSKKLSK</sequence>
<reference evidence="1" key="2">
    <citation type="submission" date="2021-06" db="EMBL/GenBank/DDBJ databases">
        <authorList>
            <consortium name="NCBI Pathogen Detection Project"/>
        </authorList>
    </citation>
    <scope>NUCLEOTIDE SEQUENCE</scope>
    <source>
        <strain evidence="1">HN1000</strain>
    </source>
</reference>
<dbReference type="NCBIfam" id="TIGR01603">
    <property type="entry name" value="maj_tail_phi13"/>
    <property type="match status" value="1"/>
</dbReference>
<dbReference type="AlphaFoldDB" id="A0AAN6A7A4"/>
<dbReference type="InterPro" id="IPR006724">
    <property type="entry name" value="Phage_TTP"/>
</dbReference>
<organism evidence="1 2">
    <name type="scientific">Clostridioides difficile</name>
    <name type="common">Peptoclostridium difficile</name>
    <dbReference type="NCBI Taxonomy" id="1496"/>
    <lineage>
        <taxon>Bacteria</taxon>
        <taxon>Bacillati</taxon>
        <taxon>Bacillota</taxon>
        <taxon>Clostridia</taxon>
        <taxon>Peptostreptococcales</taxon>
        <taxon>Peptostreptococcaceae</taxon>
        <taxon>Clostridioides</taxon>
    </lineage>
</organism>
<evidence type="ECO:0000313" key="1">
    <source>
        <dbReference type="EMBL" id="HBH1543737.1"/>
    </source>
</evidence>
<evidence type="ECO:0008006" key="3">
    <source>
        <dbReference type="Google" id="ProtNLM"/>
    </source>
</evidence>